<gene>
    <name evidence="4" type="ORF">EBB54_08410</name>
</gene>
<dbReference type="Gene3D" id="1.10.10.60">
    <property type="entry name" value="Homeodomain-like"/>
    <property type="match status" value="1"/>
</dbReference>
<evidence type="ECO:0000256" key="2">
    <source>
        <dbReference type="PROSITE-ProRule" id="PRU00335"/>
    </source>
</evidence>
<dbReference type="Gene3D" id="1.10.357.10">
    <property type="entry name" value="Tetracycline Repressor, domain 2"/>
    <property type="match status" value="1"/>
</dbReference>
<dbReference type="SUPFAM" id="SSF48498">
    <property type="entry name" value="Tetracyclin repressor-like, C-terminal domain"/>
    <property type="match status" value="1"/>
</dbReference>
<sequence>MNDKFFSLPEEKQQKIINAGYRVFSRNSYKKSPMGEIAAEAGISKSLLFHYFRNKKELYLFLWEHCAEVTIEYLKKYRCYEQTDLFEMIYRGMQAKIGIMARCPDMGRFAVKVFYERDPDVGEEIQESYKRYKDIKANITLINLNPEQFREGIDISMMYQEMYLASLGYLWEFMQKDEMDAKKLEEDFTKMIEFWKKIYLRE</sequence>
<proteinExistence type="predicted"/>
<dbReference type="InterPro" id="IPR001647">
    <property type="entry name" value="HTH_TetR"/>
</dbReference>
<dbReference type="PANTHER" id="PTHR30328">
    <property type="entry name" value="TRANSCRIPTIONAL REPRESSOR"/>
    <property type="match status" value="1"/>
</dbReference>
<comment type="caution">
    <text evidence="4">The sequence shown here is derived from an EMBL/GenBank/DDBJ whole genome shotgun (WGS) entry which is preliminary data.</text>
</comment>
<dbReference type="InterPro" id="IPR036271">
    <property type="entry name" value="Tet_transcr_reg_TetR-rel_C_sf"/>
</dbReference>
<dbReference type="PANTHER" id="PTHR30328:SF54">
    <property type="entry name" value="HTH-TYPE TRANSCRIPTIONAL REPRESSOR SCO4008"/>
    <property type="match status" value="1"/>
</dbReference>
<dbReference type="Proteomes" id="UP000274920">
    <property type="component" value="Unassembled WGS sequence"/>
</dbReference>
<dbReference type="PROSITE" id="PS50977">
    <property type="entry name" value="HTH_TETR_2"/>
    <property type="match status" value="1"/>
</dbReference>
<accession>A0A426DF61</accession>
<dbReference type="Pfam" id="PF00440">
    <property type="entry name" value="TetR_N"/>
    <property type="match status" value="1"/>
</dbReference>
<name>A0A426DF61_9FIRM</name>
<evidence type="ECO:0000313" key="5">
    <source>
        <dbReference type="Proteomes" id="UP000274920"/>
    </source>
</evidence>
<dbReference type="SUPFAM" id="SSF46689">
    <property type="entry name" value="Homeodomain-like"/>
    <property type="match status" value="1"/>
</dbReference>
<dbReference type="PRINTS" id="PR00455">
    <property type="entry name" value="HTHTETR"/>
</dbReference>
<keyword evidence="5" id="KW-1185">Reference proteome</keyword>
<dbReference type="InterPro" id="IPR050109">
    <property type="entry name" value="HTH-type_TetR-like_transc_reg"/>
</dbReference>
<keyword evidence="1 2" id="KW-0238">DNA-binding</keyword>
<dbReference type="EMBL" id="RHJS01000002">
    <property type="protein sequence ID" value="RRK31384.1"/>
    <property type="molecule type" value="Genomic_DNA"/>
</dbReference>
<dbReference type="GO" id="GO:0006355">
    <property type="term" value="P:regulation of DNA-templated transcription"/>
    <property type="evidence" value="ECO:0007669"/>
    <property type="project" value="UniProtKB-ARBA"/>
</dbReference>
<dbReference type="InterPro" id="IPR009057">
    <property type="entry name" value="Homeodomain-like_sf"/>
</dbReference>
<reference evidence="4" key="1">
    <citation type="submission" date="2018-10" db="EMBL/GenBank/DDBJ databases">
        <title>Schaedlerella arabinophila gen. nov. sp. nov., isolated from the mouse intestinal tract and comparative analysis with the genome of the closely related altered Schaedler flora strain ASF502.</title>
        <authorList>
            <person name="Miyake S."/>
            <person name="Soh M."/>
            <person name="Seedorf H."/>
        </authorList>
    </citation>
    <scope>NUCLEOTIDE SEQUENCE [LARGE SCALE GENOMIC DNA]</scope>
    <source>
        <strain evidence="4">DSM 106076</strain>
    </source>
</reference>
<dbReference type="RefSeq" id="WP_125127066.1">
    <property type="nucleotide sequence ID" value="NZ_CASCYM010000070.1"/>
</dbReference>
<feature type="DNA-binding region" description="H-T-H motif" evidence="2">
    <location>
        <begin position="33"/>
        <end position="52"/>
    </location>
</feature>
<feature type="domain" description="HTH tetR-type" evidence="3">
    <location>
        <begin position="10"/>
        <end position="70"/>
    </location>
</feature>
<evidence type="ECO:0000259" key="3">
    <source>
        <dbReference type="PROSITE" id="PS50977"/>
    </source>
</evidence>
<organism evidence="4 5">
    <name type="scientific">Schaedlerella arabinosiphila</name>
    <dbReference type="NCBI Taxonomy" id="2044587"/>
    <lineage>
        <taxon>Bacteria</taxon>
        <taxon>Bacillati</taxon>
        <taxon>Bacillota</taxon>
        <taxon>Clostridia</taxon>
        <taxon>Lachnospirales</taxon>
        <taxon>Lachnospiraceae</taxon>
        <taxon>Schaedlerella</taxon>
    </lineage>
</organism>
<evidence type="ECO:0000313" key="4">
    <source>
        <dbReference type="EMBL" id="RRK31384.1"/>
    </source>
</evidence>
<dbReference type="GO" id="GO:0003677">
    <property type="term" value="F:DNA binding"/>
    <property type="evidence" value="ECO:0007669"/>
    <property type="project" value="UniProtKB-UniRule"/>
</dbReference>
<evidence type="ECO:0000256" key="1">
    <source>
        <dbReference type="ARBA" id="ARBA00023125"/>
    </source>
</evidence>
<dbReference type="AlphaFoldDB" id="A0A426DF61"/>
<protein>
    <submittedName>
        <fullName evidence="4">TetR/AcrR family transcriptional regulator</fullName>
    </submittedName>
</protein>